<dbReference type="EMBL" id="CP011924">
    <property type="protein sequence ID" value="ATD06202.1"/>
    <property type="molecule type" value="Genomic_DNA"/>
</dbReference>
<gene>
    <name evidence="1" type="ORF">PPIS_a1015</name>
</gene>
<reference evidence="1 2" key="1">
    <citation type="submission" date="2015-06" db="EMBL/GenBank/DDBJ databases">
        <authorList>
            <person name="Xie B.-B."/>
            <person name="Rong J.-C."/>
            <person name="Qin Q.-L."/>
            <person name="Zhang Y.-Z."/>
        </authorList>
    </citation>
    <scope>NUCLEOTIDE SEQUENCE [LARGE SCALE GENOMIC DNA]</scope>
    <source>
        <strain evidence="1 2">JCM 20779</strain>
    </source>
</reference>
<proteinExistence type="predicted"/>
<accession>A0ABN5CH30</accession>
<protein>
    <submittedName>
        <fullName evidence="1">Uncharacterized protein</fullName>
    </submittedName>
</protein>
<keyword evidence="2" id="KW-1185">Reference proteome</keyword>
<sequence>MIEGHESRVIAKTLWLSEAIFSISKADEIRLFAVFTSLFEYQLLSDYPR</sequence>
<evidence type="ECO:0000313" key="2">
    <source>
        <dbReference type="Proteomes" id="UP000016521"/>
    </source>
</evidence>
<organism evidence="1 2">
    <name type="scientific">Pseudoalteromonas piscicida</name>
    <dbReference type="NCBI Taxonomy" id="43662"/>
    <lineage>
        <taxon>Bacteria</taxon>
        <taxon>Pseudomonadati</taxon>
        <taxon>Pseudomonadota</taxon>
        <taxon>Gammaproteobacteria</taxon>
        <taxon>Alteromonadales</taxon>
        <taxon>Pseudoalteromonadaceae</taxon>
        <taxon>Pseudoalteromonas</taxon>
    </lineage>
</organism>
<dbReference type="Proteomes" id="UP000016521">
    <property type="component" value="Chromosome I"/>
</dbReference>
<name>A0ABN5CH30_PSEO7</name>
<evidence type="ECO:0000313" key="1">
    <source>
        <dbReference type="EMBL" id="ATD06202.1"/>
    </source>
</evidence>